<dbReference type="InterPro" id="IPR000873">
    <property type="entry name" value="AMP-dep_synth/lig_dom"/>
</dbReference>
<evidence type="ECO:0000256" key="4">
    <source>
        <dbReference type="ARBA" id="ARBA00016743"/>
    </source>
</evidence>
<evidence type="ECO:0000256" key="3">
    <source>
        <dbReference type="ARBA" id="ARBA00007380"/>
    </source>
</evidence>
<evidence type="ECO:0000256" key="8">
    <source>
        <dbReference type="ARBA" id="ARBA00033440"/>
    </source>
</evidence>
<dbReference type="EMBL" id="JBHMCF010000038">
    <property type="protein sequence ID" value="MFB9474581.1"/>
    <property type="molecule type" value="Genomic_DNA"/>
</dbReference>
<dbReference type="PROSITE" id="PS00455">
    <property type="entry name" value="AMP_BINDING"/>
    <property type="match status" value="2"/>
</dbReference>
<dbReference type="CDD" id="cd05930">
    <property type="entry name" value="A_NRPS"/>
    <property type="match status" value="1"/>
</dbReference>
<dbReference type="Pfam" id="PF00668">
    <property type="entry name" value="Condensation"/>
    <property type="match status" value="2"/>
</dbReference>
<evidence type="ECO:0000256" key="6">
    <source>
        <dbReference type="ARBA" id="ARBA00022553"/>
    </source>
</evidence>
<dbReference type="Gene3D" id="3.40.50.980">
    <property type="match status" value="4"/>
</dbReference>
<dbReference type="Gene3D" id="1.10.1200.10">
    <property type="entry name" value="ACP-like"/>
    <property type="match status" value="2"/>
</dbReference>
<organism evidence="11 12">
    <name type="scientific">Nonomuraea salmonea</name>
    <dbReference type="NCBI Taxonomy" id="46181"/>
    <lineage>
        <taxon>Bacteria</taxon>
        <taxon>Bacillati</taxon>
        <taxon>Actinomycetota</taxon>
        <taxon>Actinomycetes</taxon>
        <taxon>Streptosporangiales</taxon>
        <taxon>Streptosporangiaceae</taxon>
        <taxon>Nonomuraea</taxon>
    </lineage>
</organism>
<comment type="caution">
    <text evidence="11">The sequence shown here is derived from an EMBL/GenBank/DDBJ whole genome shotgun (WGS) entry which is preliminary data.</text>
</comment>
<evidence type="ECO:0000256" key="5">
    <source>
        <dbReference type="ARBA" id="ARBA00022450"/>
    </source>
</evidence>
<dbReference type="Gene3D" id="3.30.559.30">
    <property type="entry name" value="Nonribosomal peptide synthetase, condensation domain"/>
    <property type="match status" value="2"/>
</dbReference>
<dbReference type="InterPro" id="IPR010071">
    <property type="entry name" value="AA_adenyl_dom"/>
</dbReference>
<evidence type="ECO:0000259" key="10">
    <source>
        <dbReference type="PROSITE" id="PS50075"/>
    </source>
</evidence>
<accession>A0ABV5NW83</accession>
<comment type="similarity">
    <text evidence="3">Belongs to the ATP-dependent AMP-binding enzyme family. MbtB subfamily.</text>
</comment>
<dbReference type="Gene3D" id="2.30.38.10">
    <property type="entry name" value="Luciferase, Domain 3"/>
    <property type="match status" value="2"/>
</dbReference>
<name>A0ABV5NW83_9ACTN</name>
<dbReference type="InterPro" id="IPR045851">
    <property type="entry name" value="AMP-bd_C_sf"/>
</dbReference>
<dbReference type="SMART" id="SM01294">
    <property type="entry name" value="PKS_PP_betabranch"/>
    <property type="match status" value="1"/>
</dbReference>
<keyword evidence="6" id="KW-0597">Phosphoprotein</keyword>
<evidence type="ECO:0000256" key="7">
    <source>
        <dbReference type="ARBA" id="ARBA00022598"/>
    </source>
</evidence>
<dbReference type="Pfam" id="PF13193">
    <property type="entry name" value="AMP-binding_C"/>
    <property type="match status" value="2"/>
</dbReference>
<dbReference type="PANTHER" id="PTHR45527:SF10">
    <property type="entry name" value="PYOCHELIN SYNTHASE PCHF"/>
    <property type="match status" value="1"/>
</dbReference>
<dbReference type="Gene3D" id="3.30.300.30">
    <property type="match status" value="2"/>
</dbReference>
<sequence>MGVATLTGTRARASARQSRLWYLQHLHDAVAPFTTGDAVIVEGPPREERLRAAIAQLHLRHAELRSGLAPSDGVIRRVPADQPPAVVVEEGEESAVARWAAQAARIPFDIAGGPLWRVRVLSLPDERHVVLLVAHHLIADDFRVRDLLDELLTCYDGGSPGPCADPVPARESDDAVEAAARRLHGAPTGLELPADRLRPPVLSYRGGRARADVEAAVLERAGGEDALLAAFAVLAHRYTGSEEVVVAVHDPAVTVEGAVNPLPVRIDLTGDPVFATVLRRVRDAVEEARVHGTVPFEAVIGRVEREHDPSRRPLCQLAYLTSRSSRPRHRAVEVDTGVALFDLALSARPHEHGASLTLGYDADLFTAETVRRFGANLVTLLTSVAEHPEVPISRQRILTGEESALIARRQDGGPVAGDAPVHRLIAEQAARRPDAWALISESARLTFAELNGRANRIAHHLRDLGVRRQTPVGVCLPRSAEMVVAVLGVLKAGGAAVLLDPAQPARRLAMMLDDSRPLAVLTAEEQLGKVPGTYAGHIWCLDRDGDLLNRSSAADPDEWAHPLSVCQIAYTSGSTGEPRGVAFNHAAVVRGAMGTRRCYRLSEADRGTWISAPGFGISFVNELWPFLTAGAAVHIAGELTVSTPFRLRDWLVDNGITVSLVTKALAERLCAVDWPEEVALRTLLVSGERTGWLSSTVPFEVAVIYGSTETTNATTCLNETAGTRITPRRIPEEERWSISSPIGLPVPGARVYVLDANLQVVPMGVPGQIHVGGELLQSGYVNRPGLTAAKWLPDPYAGRAGARMVASGDIGRMLPDGSIEILGRVDDQISLNGYRVEPGEVAARLLEHPAVRHAAVVVREDEPGERRLVAYVVPEVNRRVHKSELLELLREQLPGYMVPGACELIDALPTLPNGKLDKSRLPAPDRGGRSVTYEEPATEVERELAEIWRSVLRTDTVGADDNYFELGGDSLTGMELMAAISAAFGVELALSVLFEAPTVREMSRAIERERDGDGARAADKDALPVIRTDPAARYEPFPLTDIQHAYWIGRLTGMELGDVGCHGYQEWDVADLDVERLREAIDRLVRRHDMLRAVVTGDGRQRVLPEVPPYEVEVTDLRGAGASERAAALAEIRERLSHEVLAADRWPLFGVRVTRVDEVVSRVHISFDLLIFDARSARVFTQELSRLYRDPGVPLPPIELSFRDYVLAERAARESSPLYRAAREYWEGRLAELPHAPELPYLRSLGSVENPRFERHAGRVEPDVWLRLRHAAAGAGITPSALLLAAFAEILATWSSGPRFTVNMTLFNRPPLHPQLNDLLGDFTSGLLHAVDHRGADFAARARDVQERLWQDLEHRHVGSVQVLRELGRRQGGAPRAAMPVVFSSLVGVPRMDWGNIGRYVFGVTQTPQVALDHQVMEVDGGLDYCWDAVAELFPAGLIGDMAEAYGRLLRRLADSPEAWREPSPVTLPQSTVERRAAVNATTAEVTAELLHEPFLRQAARTPDAAAVIDERVITYRELADASSALAARVIDAGGGPERLVAVLMRKGWEQIAAVLGVLRAGAAYLPVDPDLPAERIAYLLENGQADIVLTQEGMDLPSAAKVIDKVITVPGDPAALRPAAVPECPATPDSLAYVIYTSGSTGRPKGVMIEHRAAWNTIADINERVGLGPGDRVLALSSLSFDLSVWDVFGLLAVGGALVVPPVSASPDPRAWAGLVARERVTIWNSVPALWQILADYLRGRGERVAPSLRTVMLSGDWIPLTTYEHLTEVSPGTRLISLGGATEAAIWSIAHDVGPGTPDWPSVPYGRPLRNQRWHVLDDRLEPCPDWVTGALFIAGDGLARGYWARPELTAERFITHPRTGERLYRTGDLGRYRPSGDLELLGREDFQVKILGHRIELGEIETALAAHPQVAACCVVAVGERTAKRLIAHLVPEPGAEPDPAEIREFLAGKLVRDVVPTHYNVLTELPLTSNGKVDRPALAALGAPERRRSGGGGPASPAEAALAGIAAEILGVDELGPEEDFFAAGGDSLRAIAFINEAANAGYDIPVESFFQFPTIRAAAAAGPVVVDMRGESA</sequence>
<dbReference type="NCBIfam" id="TIGR01733">
    <property type="entry name" value="AA-adenyl-dom"/>
    <property type="match status" value="2"/>
</dbReference>
<dbReference type="InterPro" id="IPR025110">
    <property type="entry name" value="AMP-bd_C"/>
</dbReference>
<feature type="domain" description="Carrier" evidence="10">
    <location>
        <begin position="1997"/>
        <end position="2071"/>
    </location>
</feature>
<keyword evidence="5" id="KW-0596">Phosphopantetheine</keyword>
<dbReference type="Pfam" id="PF00501">
    <property type="entry name" value="AMP-binding"/>
    <property type="match status" value="2"/>
</dbReference>
<evidence type="ECO:0000256" key="9">
    <source>
        <dbReference type="SAM" id="MobiDB-lite"/>
    </source>
</evidence>
<reference evidence="11 12" key="1">
    <citation type="submission" date="2024-09" db="EMBL/GenBank/DDBJ databases">
        <authorList>
            <person name="Sun Q."/>
            <person name="Mori K."/>
        </authorList>
    </citation>
    <scope>NUCLEOTIDE SEQUENCE [LARGE SCALE GENOMIC DNA]</scope>
    <source>
        <strain evidence="11 12">JCM 3324</strain>
    </source>
</reference>
<keyword evidence="7" id="KW-0436">Ligase</keyword>
<feature type="region of interest" description="Disordered" evidence="9">
    <location>
        <begin position="916"/>
        <end position="936"/>
    </location>
</feature>
<evidence type="ECO:0000256" key="1">
    <source>
        <dbReference type="ARBA" id="ARBA00001957"/>
    </source>
</evidence>
<dbReference type="SUPFAM" id="SSF56801">
    <property type="entry name" value="Acetyl-CoA synthetase-like"/>
    <property type="match status" value="2"/>
</dbReference>
<dbReference type="SUPFAM" id="SSF52777">
    <property type="entry name" value="CoA-dependent acyltransferases"/>
    <property type="match status" value="4"/>
</dbReference>
<dbReference type="CDD" id="cd19535">
    <property type="entry name" value="Cyc_NRPS"/>
    <property type="match status" value="1"/>
</dbReference>
<dbReference type="CDD" id="cd12114">
    <property type="entry name" value="A_NRPS_TlmIV_like"/>
    <property type="match status" value="1"/>
</dbReference>
<dbReference type="InterPro" id="IPR001242">
    <property type="entry name" value="Condensation_dom"/>
</dbReference>
<feature type="domain" description="Carrier" evidence="10">
    <location>
        <begin position="935"/>
        <end position="1010"/>
    </location>
</feature>
<dbReference type="RefSeq" id="WP_379484479.1">
    <property type="nucleotide sequence ID" value="NZ_JBHMCF010000038.1"/>
</dbReference>
<dbReference type="SUPFAM" id="SSF47336">
    <property type="entry name" value="ACP-like"/>
    <property type="match status" value="2"/>
</dbReference>
<dbReference type="InterPro" id="IPR020845">
    <property type="entry name" value="AMP-binding_CS"/>
</dbReference>
<dbReference type="InterPro" id="IPR020806">
    <property type="entry name" value="PKS_PP-bd"/>
</dbReference>
<evidence type="ECO:0000256" key="2">
    <source>
        <dbReference type="ARBA" id="ARBA00005102"/>
    </source>
</evidence>
<dbReference type="InterPro" id="IPR023213">
    <property type="entry name" value="CAT-like_dom_sf"/>
</dbReference>
<protein>
    <recommendedName>
        <fullName evidence="4">Phenyloxazoline synthase MbtB</fullName>
    </recommendedName>
    <alternativeName>
        <fullName evidence="8">Mycobactin synthetase protein B</fullName>
    </alternativeName>
</protein>
<evidence type="ECO:0000313" key="11">
    <source>
        <dbReference type="EMBL" id="MFB9474581.1"/>
    </source>
</evidence>
<dbReference type="Proteomes" id="UP001589568">
    <property type="component" value="Unassembled WGS sequence"/>
</dbReference>
<dbReference type="InterPro" id="IPR057737">
    <property type="entry name" value="Condensation_MtbB-like"/>
</dbReference>
<dbReference type="SMART" id="SM00823">
    <property type="entry name" value="PKS_PP"/>
    <property type="match status" value="2"/>
</dbReference>
<dbReference type="InterPro" id="IPR036736">
    <property type="entry name" value="ACP-like_sf"/>
</dbReference>
<dbReference type="Pfam" id="PF00550">
    <property type="entry name" value="PP-binding"/>
    <property type="match status" value="2"/>
</dbReference>
<dbReference type="Gene3D" id="3.30.559.10">
    <property type="entry name" value="Chloramphenicol acetyltransferase-like domain"/>
    <property type="match status" value="2"/>
</dbReference>
<keyword evidence="12" id="KW-1185">Reference proteome</keyword>
<comment type="cofactor">
    <cofactor evidence="1">
        <name>pantetheine 4'-phosphate</name>
        <dbReference type="ChEBI" id="CHEBI:47942"/>
    </cofactor>
</comment>
<dbReference type="PROSITE" id="PS50075">
    <property type="entry name" value="CARRIER"/>
    <property type="match status" value="2"/>
</dbReference>
<comment type="pathway">
    <text evidence="2">Siderophore biosynthesis; mycobactin biosynthesis.</text>
</comment>
<proteinExistence type="inferred from homology"/>
<evidence type="ECO:0000313" key="12">
    <source>
        <dbReference type="Proteomes" id="UP001589568"/>
    </source>
</evidence>
<dbReference type="PANTHER" id="PTHR45527">
    <property type="entry name" value="NONRIBOSOMAL PEPTIDE SYNTHETASE"/>
    <property type="match status" value="1"/>
</dbReference>
<gene>
    <name evidence="11" type="ORF">ACFFR3_34230</name>
</gene>
<dbReference type="InterPro" id="IPR009081">
    <property type="entry name" value="PP-bd_ACP"/>
</dbReference>